<dbReference type="OrthoDB" id="419598at2759"/>
<dbReference type="Gene3D" id="3.40.50.720">
    <property type="entry name" value="NAD(P)-binding Rossmann-like Domain"/>
    <property type="match status" value="1"/>
</dbReference>
<dbReference type="Proteomes" id="UP000789595">
    <property type="component" value="Unassembled WGS sequence"/>
</dbReference>
<reference evidence="3" key="1">
    <citation type="submission" date="2021-11" db="EMBL/GenBank/DDBJ databases">
        <authorList>
            <consortium name="Genoscope - CEA"/>
            <person name="William W."/>
        </authorList>
    </citation>
    <scope>NUCLEOTIDE SEQUENCE</scope>
</reference>
<keyword evidence="4" id="KW-1185">Reference proteome</keyword>
<gene>
    <name evidence="3" type="ORF">PECAL_5P03400</name>
</gene>
<evidence type="ECO:0000313" key="4">
    <source>
        <dbReference type="Proteomes" id="UP000789595"/>
    </source>
</evidence>
<dbReference type="GO" id="GO:0016491">
    <property type="term" value="F:oxidoreductase activity"/>
    <property type="evidence" value="ECO:0007669"/>
    <property type="project" value="InterPro"/>
</dbReference>
<feature type="chain" id="PRO_5035286890" description="NAD(P)-binding domain-containing protein" evidence="1">
    <location>
        <begin position="16"/>
        <end position="293"/>
    </location>
</feature>
<dbReference type="InterPro" id="IPR044163">
    <property type="entry name" value="SARED1-like"/>
</dbReference>
<dbReference type="InterPro" id="IPR036291">
    <property type="entry name" value="NAD(P)-bd_dom_sf"/>
</dbReference>
<dbReference type="InterPro" id="IPR016040">
    <property type="entry name" value="NAD(P)-bd_dom"/>
</dbReference>
<sequence>MQRLLLASLVAAAAAAAPRRVAVTGAGGQTGQLAFRRMLARRDEFDPIGIVRNAQRRDELVEKGVPADNVRVADVTDAQAILEALEGCEALLIGSSAKVATLEFDTGVIDPATGRPKLGFPKGQPYEVDWLGQRNQIDAAKKCGCTHVVICSSMGGTNPDHMLNGLGRDDGDPATKGNILQWKRKAEQYLIESGLTYTIIHPGGLVDKPGGCRELVVGVDDVMVDGEGTNTIPRDDVAETMVQALRHEAFRNRSFDLRSKLEGDGDPTSDFARLLAPLGGRDCDYSLGKIPDD</sequence>
<name>A0A8J2SMD6_9STRA</name>
<organism evidence="3 4">
    <name type="scientific">Pelagomonas calceolata</name>
    <dbReference type="NCBI Taxonomy" id="35677"/>
    <lineage>
        <taxon>Eukaryota</taxon>
        <taxon>Sar</taxon>
        <taxon>Stramenopiles</taxon>
        <taxon>Ochrophyta</taxon>
        <taxon>Pelagophyceae</taxon>
        <taxon>Pelagomonadales</taxon>
        <taxon>Pelagomonadaceae</taxon>
        <taxon>Pelagomonas</taxon>
    </lineage>
</organism>
<dbReference type="PANTHER" id="PTHR14194">
    <property type="entry name" value="NITROGEN METABOLIC REGULATION PROTEIN NMR-RELATED"/>
    <property type="match status" value="1"/>
</dbReference>
<dbReference type="CDD" id="cd05243">
    <property type="entry name" value="SDR_a5"/>
    <property type="match status" value="1"/>
</dbReference>
<evidence type="ECO:0000259" key="2">
    <source>
        <dbReference type="Pfam" id="PF13460"/>
    </source>
</evidence>
<keyword evidence="1" id="KW-0732">Signal</keyword>
<proteinExistence type="predicted"/>
<dbReference type="PANTHER" id="PTHR14194:SF86">
    <property type="entry name" value="OS05G0110300 PROTEIN"/>
    <property type="match status" value="1"/>
</dbReference>
<dbReference type="SUPFAM" id="SSF51735">
    <property type="entry name" value="NAD(P)-binding Rossmann-fold domains"/>
    <property type="match status" value="1"/>
</dbReference>
<dbReference type="AlphaFoldDB" id="A0A8J2SMD6"/>
<comment type="caution">
    <text evidence="3">The sequence shown here is derived from an EMBL/GenBank/DDBJ whole genome shotgun (WGS) entry which is preliminary data.</text>
</comment>
<accession>A0A8J2SMD6</accession>
<dbReference type="EMBL" id="CAKKNE010000005">
    <property type="protein sequence ID" value="CAH0375793.1"/>
    <property type="molecule type" value="Genomic_DNA"/>
</dbReference>
<protein>
    <recommendedName>
        <fullName evidence="2">NAD(P)-binding domain-containing protein</fullName>
    </recommendedName>
</protein>
<feature type="domain" description="NAD(P)-binding" evidence="2">
    <location>
        <begin position="25"/>
        <end position="247"/>
    </location>
</feature>
<dbReference type="Pfam" id="PF13460">
    <property type="entry name" value="NAD_binding_10"/>
    <property type="match status" value="1"/>
</dbReference>
<evidence type="ECO:0000313" key="3">
    <source>
        <dbReference type="EMBL" id="CAH0375793.1"/>
    </source>
</evidence>
<feature type="signal peptide" evidence="1">
    <location>
        <begin position="1"/>
        <end position="15"/>
    </location>
</feature>
<evidence type="ECO:0000256" key="1">
    <source>
        <dbReference type="SAM" id="SignalP"/>
    </source>
</evidence>